<feature type="transmembrane region" description="Helical" evidence="1">
    <location>
        <begin position="150"/>
        <end position="174"/>
    </location>
</feature>
<evidence type="ECO:0000313" key="3">
    <source>
        <dbReference type="Proteomes" id="UP001437256"/>
    </source>
</evidence>
<dbReference type="EMBL" id="JBBXMP010000021">
    <property type="protein sequence ID" value="KAL0068016.1"/>
    <property type="molecule type" value="Genomic_DNA"/>
</dbReference>
<keyword evidence="3" id="KW-1185">Reference proteome</keyword>
<feature type="transmembrane region" description="Helical" evidence="1">
    <location>
        <begin position="6"/>
        <end position="30"/>
    </location>
</feature>
<keyword evidence="1" id="KW-0812">Transmembrane</keyword>
<reference evidence="2 3" key="1">
    <citation type="submission" date="2024-05" db="EMBL/GenBank/DDBJ databases">
        <title>A draft genome resource for the thread blight pathogen Marasmius tenuissimus strain MS-2.</title>
        <authorList>
            <person name="Yulfo-Soto G.E."/>
            <person name="Baruah I.K."/>
            <person name="Amoako-Attah I."/>
            <person name="Bukari Y."/>
            <person name="Meinhardt L.W."/>
            <person name="Bailey B.A."/>
            <person name="Cohen S.P."/>
        </authorList>
    </citation>
    <scope>NUCLEOTIDE SEQUENCE [LARGE SCALE GENOMIC DNA]</scope>
    <source>
        <strain evidence="2 3">MS-2</strain>
    </source>
</reference>
<accession>A0ABR3A1Z7</accession>
<keyword evidence="1" id="KW-0472">Membrane</keyword>
<name>A0ABR3A1Z7_9AGAR</name>
<organism evidence="2 3">
    <name type="scientific">Marasmius tenuissimus</name>
    <dbReference type="NCBI Taxonomy" id="585030"/>
    <lineage>
        <taxon>Eukaryota</taxon>
        <taxon>Fungi</taxon>
        <taxon>Dikarya</taxon>
        <taxon>Basidiomycota</taxon>
        <taxon>Agaricomycotina</taxon>
        <taxon>Agaricomycetes</taxon>
        <taxon>Agaricomycetidae</taxon>
        <taxon>Agaricales</taxon>
        <taxon>Marasmiineae</taxon>
        <taxon>Marasmiaceae</taxon>
        <taxon>Marasmius</taxon>
    </lineage>
</organism>
<feature type="transmembrane region" description="Helical" evidence="1">
    <location>
        <begin position="42"/>
        <end position="63"/>
    </location>
</feature>
<evidence type="ECO:0000313" key="2">
    <source>
        <dbReference type="EMBL" id="KAL0068016.1"/>
    </source>
</evidence>
<comment type="caution">
    <text evidence="2">The sequence shown here is derived from an EMBL/GenBank/DDBJ whole genome shotgun (WGS) entry which is preliminary data.</text>
</comment>
<dbReference type="Proteomes" id="UP001437256">
    <property type="component" value="Unassembled WGS sequence"/>
</dbReference>
<feature type="transmembrane region" description="Helical" evidence="1">
    <location>
        <begin position="90"/>
        <end position="109"/>
    </location>
</feature>
<feature type="transmembrane region" description="Helical" evidence="1">
    <location>
        <begin position="195"/>
        <end position="219"/>
    </location>
</feature>
<feature type="transmembrane region" description="Helical" evidence="1">
    <location>
        <begin position="225"/>
        <end position="244"/>
    </location>
</feature>
<evidence type="ECO:0000256" key="1">
    <source>
        <dbReference type="SAM" id="Phobius"/>
    </source>
</evidence>
<keyword evidence="1" id="KW-1133">Transmembrane helix</keyword>
<gene>
    <name evidence="2" type="ORF">AAF712_004919</name>
</gene>
<protein>
    <submittedName>
        <fullName evidence="2">Uncharacterized protein</fullName>
    </submittedName>
</protein>
<feature type="transmembrane region" description="Helical" evidence="1">
    <location>
        <begin position="116"/>
        <end position="138"/>
    </location>
</feature>
<sequence length="336" mass="36194">MFTPAKAALIAIILECIIYGVYFTVFLRTVPVLCQKMAPGIVRAYLAGTALALFTLITMKLGVDINVAVEFFTNLGGITPLTGGEAKLSSGVYVALTMIADTFIVYRLFAVWSRSLVVSVIPCLLIIAGIITGGLMAAHASELSFKEPQASGLLTAFYCITLVLNVLCTALIAFKLYIEERRNELSSPLRLRWTSVVVIQSAALYSACVVAVVVCNIVGADSVHIIVLSSTPSIIGLTFSLIIFRIGSSGTPHKPFTSIEEVTISRGSVLQYTTEHRTINGDEVDLNIRSNSQTSEKVTVAPTTPATVQLKPVPSNSALTDDIEQQVGRDVIEYRQ</sequence>
<proteinExistence type="predicted"/>